<dbReference type="PROSITE" id="PS50022">
    <property type="entry name" value="FA58C_3"/>
    <property type="match status" value="1"/>
</dbReference>
<dbReference type="STRING" id="47678.ERS852494_02439"/>
<dbReference type="Proteomes" id="UP000095657">
    <property type="component" value="Unassembled WGS sequence"/>
</dbReference>
<dbReference type="Gene3D" id="2.60.40.10">
    <property type="entry name" value="Immunoglobulins"/>
    <property type="match status" value="2"/>
</dbReference>
<dbReference type="InterPro" id="IPR006102">
    <property type="entry name" value="Ig-like_GH2"/>
</dbReference>
<organism evidence="11 12">
    <name type="scientific">Bacteroides caccae</name>
    <dbReference type="NCBI Taxonomy" id="47678"/>
    <lineage>
        <taxon>Bacteria</taxon>
        <taxon>Pseudomonadati</taxon>
        <taxon>Bacteroidota</taxon>
        <taxon>Bacteroidia</taxon>
        <taxon>Bacteroidales</taxon>
        <taxon>Bacteroidaceae</taxon>
        <taxon>Bacteroides</taxon>
    </lineage>
</organism>
<evidence type="ECO:0000256" key="6">
    <source>
        <dbReference type="ARBA" id="ARBA00022801"/>
    </source>
</evidence>
<dbReference type="Pfam" id="PF02836">
    <property type="entry name" value="Glyco_hydro_2_C"/>
    <property type="match status" value="1"/>
</dbReference>
<evidence type="ECO:0000256" key="1">
    <source>
        <dbReference type="ARBA" id="ARBA00001412"/>
    </source>
</evidence>
<dbReference type="EMBL" id="CZAI01000005">
    <property type="protein sequence ID" value="CUP52024.1"/>
    <property type="molecule type" value="Genomic_DNA"/>
</dbReference>
<dbReference type="InterPro" id="IPR006103">
    <property type="entry name" value="Glyco_hydro_2_cat"/>
</dbReference>
<dbReference type="SMART" id="SM01038">
    <property type="entry name" value="Bgal_small_N"/>
    <property type="match status" value="1"/>
</dbReference>
<evidence type="ECO:0000259" key="10">
    <source>
        <dbReference type="PROSITE" id="PS50022"/>
    </source>
</evidence>
<proteinExistence type="inferred from homology"/>
<dbReference type="EC" id="3.2.1.23" evidence="5"/>
<dbReference type="InterPro" id="IPR006104">
    <property type="entry name" value="Glyco_hydro_2_N"/>
</dbReference>
<evidence type="ECO:0000256" key="7">
    <source>
        <dbReference type="ARBA" id="ARBA00022837"/>
    </source>
</evidence>
<evidence type="ECO:0000256" key="8">
    <source>
        <dbReference type="ARBA" id="ARBA00023295"/>
    </source>
</evidence>
<comment type="cofactor">
    <cofactor evidence="2">
        <name>Ca(2+)</name>
        <dbReference type="ChEBI" id="CHEBI:29108"/>
    </cofactor>
</comment>
<dbReference type="Gene3D" id="2.70.98.10">
    <property type="match status" value="1"/>
</dbReference>
<dbReference type="InterPro" id="IPR013783">
    <property type="entry name" value="Ig-like_fold"/>
</dbReference>
<dbReference type="Pfam" id="PF02837">
    <property type="entry name" value="Glyco_hydro_2_N"/>
    <property type="match status" value="1"/>
</dbReference>
<dbReference type="SUPFAM" id="SSF74650">
    <property type="entry name" value="Galactose mutarotase-like"/>
    <property type="match status" value="1"/>
</dbReference>
<dbReference type="Gene3D" id="2.60.120.260">
    <property type="entry name" value="Galactose-binding domain-like"/>
    <property type="match status" value="2"/>
</dbReference>
<dbReference type="FunFam" id="2.60.120.260:FF:000108">
    <property type="entry name" value="Beta-galactosidase"/>
    <property type="match status" value="1"/>
</dbReference>
<sequence length="1368" mass="154318">MLSDCIYIQRTMNIGHRILFIDLKYLMNKTLLTGLLCCTLTVQSFADQPLEGFTYATLNAPTGAEWESPENLALNKEQPHAYFFPFQDLESARKVLPENSKFWQSLNGDWKFHWAPDPDSRPADFYQTNYDVTSWDVIPVPSSWNIYGIQKDGSLKYGTPIYVNQPVIFQHSVKVDDWRGGVMRTPPANWTTYKHRNEVGSFRRDFEIPQDWDGREVFISFDGVDSFFYLWINGKYVGFSKNSRNTANFNITPYLQKGKNIVAAEVYRSSDGSFLEAQDMFRLPGIFRTVALYSVPKVHFRDLVAIPDLDATYTDGSLTINADIRNLDKKAAKDYKVYYSLYANKLYSDENTLVDGVSSPVIEKIVPNEIGKVQTVFQVKAPNKWSAEFPYRYTLVAELKDKKNRTIETVSTIVGFRKVEIKDTPASEDEFGLAGRYYYVNGKTVKLKGVNRHESNPAVGHAITREMMEKEIMLMKRANINHVRNSHYPDDPYWYFLCNKYGIYLEDEANIESHEYYYGAASLSHPVEWKNAHVARVMEMVHANVNNPSIVIWSLGNEAGPGKNFVAAYDALKKFDTSRPVQYERNNDIVDMGSNQYPSIGWVRGAVQGKYDIKYPFHISEYAHSMGNACGNLIDYWEAMESTNFFCGGAIWDWVDQSMYNYDPKTGTRYLAYGGDFGDTPNDGQFVMNGIVFGDLEPKPQYYEVRKVYQNIGVKAVDVEKGVFEIFNKYYFKNLADDYYLMWSVYEDGKAIQATLKKDINLAPRQRMQISLPYNRAAFKKDAEYFVKVQFILKDKMPWADKDFVMAEEQVLVKEATDRPLISEVAAATAGSLKSRMNPSTERIEIKGDGFEAEFDQQTGSIYSLKYGDKTIIAAGNGPKLDALRAFTNNDNWFYAPWFEYGLHNLQHKMIEVTAREKDGKMVLSFTVESQAPNAASIKGGTSSGKNSIVELTDRKFGANDFKFITNQVWTVYPDGSIELQSSITSTRPSLTLPRLGYVMKVPQEYANFTYYGRGPIDNYADRKSGQFIEQHTNTVAGEFVNFPKPQDMGNHEDVRWCALTNQAGQGAVFIATDRLSVSALQYSALDLILASHPYQLPKAGDTYLHLDCAVTGLGGNSCGQGGPLVQDRVFAGHHNMGFIIRPAVGANLAAVANVAPAGDIPLSITRTPAGMVELTSAKKDAVFCYTIDGSKKVQEYTEPIPLRNGGTVKAWYKDNKDISAVMKFEKIESIQMQVVYASSQESGDGDAANLVDGDPSTIWHTMYSVTVAKYPHWVDLDAGEVKEIKGFTYLPRQNGNNGNIKDYSIQVSMDGKEWGDPIKKGTFANNSKEKRVMFDKPVKARYIRFTALSSQNGQDFASGAEVTILAN</sequence>
<reference evidence="11 12" key="1">
    <citation type="submission" date="2015-09" db="EMBL/GenBank/DDBJ databases">
        <authorList>
            <consortium name="Pathogen Informatics"/>
        </authorList>
    </citation>
    <scope>NUCLEOTIDE SEQUENCE [LARGE SCALE GENOMIC DNA]</scope>
    <source>
        <strain evidence="11 12">2789STDY5834880</strain>
    </source>
</reference>
<dbReference type="InterPro" id="IPR036156">
    <property type="entry name" value="Beta-gal/glucu_dom_sf"/>
</dbReference>
<comment type="similarity">
    <text evidence="3">Belongs to the glycosyl hydrolase 2 family.</text>
</comment>
<comment type="subunit">
    <text evidence="4">Monomer.</text>
</comment>
<dbReference type="InterPro" id="IPR008979">
    <property type="entry name" value="Galactose-bd-like_sf"/>
</dbReference>
<dbReference type="InterPro" id="IPR004199">
    <property type="entry name" value="B-gal_small/dom_5"/>
</dbReference>
<evidence type="ECO:0000313" key="11">
    <source>
        <dbReference type="EMBL" id="CUP52024.1"/>
    </source>
</evidence>
<dbReference type="PANTHER" id="PTHR46323:SF2">
    <property type="entry name" value="BETA-GALACTOSIDASE"/>
    <property type="match status" value="1"/>
</dbReference>
<dbReference type="GO" id="GO:0004565">
    <property type="term" value="F:beta-galactosidase activity"/>
    <property type="evidence" value="ECO:0007669"/>
    <property type="project" value="UniProtKB-EC"/>
</dbReference>
<dbReference type="SMART" id="SM00231">
    <property type="entry name" value="FA58C"/>
    <property type="match status" value="1"/>
</dbReference>
<keyword evidence="6 11" id="KW-0378">Hydrolase</keyword>
<dbReference type="InterPro" id="IPR017853">
    <property type="entry name" value="GH"/>
</dbReference>
<dbReference type="Gene3D" id="3.20.20.80">
    <property type="entry name" value="Glycosidases"/>
    <property type="match status" value="1"/>
</dbReference>
<dbReference type="InterPro" id="IPR000421">
    <property type="entry name" value="FA58C"/>
</dbReference>
<dbReference type="GO" id="GO:0009341">
    <property type="term" value="C:beta-galactosidase complex"/>
    <property type="evidence" value="ECO:0007669"/>
    <property type="project" value="InterPro"/>
</dbReference>
<keyword evidence="8 11" id="KW-0326">Glycosidase</keyword>
<dbReference type="PRINTS" id="PR00132">
    <property type="entry name" value="GLHYDRLASE2"/>
</dbReference>
<dbReference type="GO" id="GO:0030246">
    <property type="term" value="F:carbohydrate binding"/>
    <property type="evidence" value="ECO:0007669"/>
    <property type="project" value="InterPro"/>
</dbReference>
<dbReference type="SMR" id="A0A174NTI7"/>
<dbReference type="InterPro" id="IPR014718">
    <property type="entry name" value="GH-type_carb-bd"/>
</dbReference>
<dbReference type="InterPro" id="IPR011013">
    <property type="entry name" value="Gal_mutarotase_sf_dom"/>
</dbReference>
<keyword evidence="7" id="KW-0106">Calcium</keyword>
<dbReference type="Pfam" id="PF00703">
    <property type="entry name" value="Glyco_hydro_2"/>
    <property type="match status" value="1"/>
</dbReference>
<dbReference type="GO" id="GO:0005990">
    <property type="term" value="P:lactose catabolic process"/>
    <property type="evidence" value="ECO:0007669"/>
    <property type="project" value="TreeGrafter"/>
</dbReference>
<feature type="domain" description="F5/8 type C" evidence="10">
    <location>
        <begin position="1216"/>
        <end position="1368"/>
    </location>
</feature>
<name>A0A174NTI7_9BACE</name>
<dbReference type="SUPFAM" id="SSF51445">
    <property type="entry name" value="(Trans)glycosidases"/>
    <property type="match status" value="1"/>
</dbReference>
<evidence type="ECO:0000256" key="9">
    <source>
        <dbReference type="ARBA" id="ARBA00032230"/>
    </source>
</evidence>
<evidence type="ECO:0000256" key="5">
    <source>
        <dbReference type="ARBA" id="ARBA00012756"/>
    </source>
</evidence>
<dbReference type="PANTHER" id="PTHR46323">
    <property type="entry name" value="BETA-GALACTOSIDASE"/>
    <property type="match status" value="1"/>
</dbReference>
<dbReference type="SUPFAM" id="SSF49785">
    <property type="entry name" value="Galactose-binding domain-like"/>
    <property type="match status" value="2"/>
</dbReference>
<evidence type="ECO:0000256" key="4">
    <source>
        <dbReference type="ARBA" id="ARBA00011245"/>
    </source>
</evidence>
<dbReference type="Pfam" id="PF16353">
    <property type="entry name" value="LacZ_4"/>
    <property type="match status" value="1"/>
</dbReference>
<comment type="catalytic activity">
    <reaction evidence="1">
        <text>Hydrolysis of terminal non-reducing beta-D-galactose residues in beta-D-galactosides.</text>
        <dbReference type="EC" id="3.2.1.23"/>
    </reaction>
</comment>
<dbReference type="InterPro" id="IPR050347">
    <property type="entry name" value="Bact_Beta-galactosidase"/>
</dbReference>
<evidence type="ECO:0000313" key="12">
    <source>
        <dbReference type="Proteomes" id="UP000095657"/>
    </source>
</evidence>
<protein>
    <recommendedName>
        <fullName evidence="5">beta-galactosidase</fullName>
        <ecNumber evidence="5">3.2.1.23</ecNumber>
    </recommendedName>
    <alternativeName>
        <fullName evidence="9">Lactase</fullName>
    </alternativeName>
</protein>
<dbReference type="SUPFAM" id="SSF49303">
    <property type="entry name" value="beta-Galactosidase/glucuronidase domain"/>
    <property type="match status" value="2"/>
</dbReference>
<dbReference type="Pfam" id="PF00754">
    <property type="entry name" value="F5_F8_type_C"/>
    <property type="match status" value="1"/>
</dbReference>
<gene>
    <name evidence="11" type="primary">ebgA</name>
    <name evidence="11" type="ORF">ERS852494_02439</name>
</gene>
<evidence type="ECO:0000256" key="2">
    <source>
        <dbReference type="ARBA" id="ARBA00001913"/>
    </source>
</evidence>
<evidence type="ECO:0000256" key="3">
    <source>
        <dbReference type="ARBA" id="ARBA00007401"/>
    </source>
</evidence>
<dbReference type="InterPro" id="IPR032312">
    <property type="entry name" value="LacZ_4"/>
</dbReference>
<dbReference type="InterPro" id="IPR006101">
    <property type="entry name" value="Glyco_hydro_2"/>
</dbReference>
<dbReference type="Pfam" id="PF02929">
    <property type="entry name" value="Bgal_small_N"/>
    <property type="match status" value="1"/>
</dbReference>
<accession>A0A174NTI7</accession>